<proteinExistence type="predicted"/>
<accession>A0A7R8UMP0</accession>
<dbReference type="SMART" id="SM00697">
    <property type="entry name" value="DM8"/>
    <property type="match status" value="1"/>
</dbReference>
<sequence>MSQLLLLVALLLSIQSGVLAWRSFKLVFDKYESETDKDFVEVKAEILNTTGETVINAHINVIKDLDDLQLNVNLLMEETTDNFVSLLNRTVNFCKFLKTKSIDPVLRIIYDDLSRHGYFFKECPIKKGIYYIHDYRLDEEMLPSYIPEARFIFSLQLWKKTALVHRGNLYGRVDKSKGFNNFKIFSMGK</sequence>
<reference evidence="3 4" key="1">
    <citation type="submission" date="2020-11" db="EMBL/GenBank/DDBJ databases">
        <authorList>
            <person name="Wallbank WR R."/>
            <person name="Pardo Diaz C."/>
            <person name="Kozak K."/>
            <person name="Martin S."/>
            <person name="Jiggins C."/>
            <person name="Moest M."/>
            <person name="Warren A I."/>
            <person name="Generalovic N T."/>
            <person name="Byers J.R.P. K."/>
            <person name="Montejo-Kovacevich G."/>
            <person name="Yen C E."/>
        </authorList>
    </citation>
    <scope>NUCLEOTIDE SEQUENCE [LARGE SCALE GENOMIC DNA]</scope>
</reference>
<dbReference type="InParanoid" id="A0A7R8UMP0"/>
<name>A0A7R8UMP0_HERIL</name>
<dbReference type="Proteomes" id="UP000594454">
    <property type="component" value="Chromosome 2"/>
</dbReference>
<gene>
    <name evidence="3" type="ORF">HERILL_LOCUS6291</name>
</gene>
<evidence type="ECO:0000256" key="1">
    <source>
        <dbReference type="ARBA" id="ARBA00022729"/>
    </source>
</evidence>
<dbReference type="OMA" id="GAWRSFK"/>
<feature type="chain" id="PRO_5031495482" evidence="2">
    <location>
        <begin position="21"/>
        <end position="189"/>
    </location>
</feature>
<organism evidence="3 4">
    <name type="scientific">Hermetia illucens</name>
    <name type="common">Black soldier fly</name>
    <dbReference type="NCBI Taxonomy" id="343691"/>
    <lineage>
        <taxon>Eukaryota</taxon>
        <taxon>Metazoa</taxon>
        <taxon>Ecdysozoa</taxon>
        <taxon>Arthropoda</taxon>
        <taxon>Hexapoda</taxon>
        <taxon>Insecta</taxon>
        <taxon>Pterygota</taxon>
        <taxon>Neoptera</taxon>
        <taxon>Endopterygota</taxon>
        <taxon>Diptera</taxon>
        <taxon>Brachycera</taxon>
        <taxon>Stratiomyomorpha</taxon>
        <taxon>Stratiomyidae</taxon>
        <taxon>Hermetiinae</taxon>
        <taxon>Hermetia</taxon>
    </lineage>
</organism>
<dbReference type="InterPro" id="IPR036846">
    <property type="entry name" value="GM2-AP_sf"/>
</dbReference>
<dbReference type="AlphaFoldDB" id="A0A7R8UMP0"/>
<keyword evidence="1 2" id="KW-0732">Signal</keyword>
<dbReference type="PANTHER" id="PTHR20898">
    <property type="entry name" value="DAEDALUS ON 3-RELATED-RELATED"/>
    <property type="match status" value="1"/>
</dbReference>
<feature type="signal peptide" evidence="2">
    <location>
        <begin position="1"/>
        <end position="20"/>
    </location>
</feature>
<evidence type="ECO:0000313" key="4">
    <source>
        <dbReference type="Proteomes" id="UP000594454"/>
    </source>
</evidence>
<dbReference type="EMBL" id="LR899010">
    <property type="protein sequence ID" value="CAD7083319.1"/>
    <property type="molecule type" value="Genomic_DNA"/>
</dbReference>
<dbReference type="PANTHER" id="PTHR20898:SF1">
    <property type="entry name" value="MD-2-RELATED LIPID-RECOGNITION DOMAIN-CONTAINING PROTEIN"/>
    <property type="match status" value="1"/>
</dbReference>
<evidence type="ECO:0000313" key="3">
    <source>
        <dbReference type="EMBL" id="CAD7083319.1"/>
    </source>
</evidence>
<dbReference type="SUPFAM" id="SSF63707">
    <property type="entry name" value="Ganglioside M2 (gm2) activator"/>
    <property type="match status" value="1"/>
</dbReference>
<evidence type="ECO:0000256" key="2">
    <source>
        <dbReference type="SAM" id="SignalP"/>
    </source>
</evidence>
<dbReference type="OrthoDB" id="8186735at2759"/>
<protein>
    <submittedName>
        <fullName evidence="3">Uncharacterized protein</fullName>
    </submittedName>
</protein>
<dbReference type="InterPro" id="IPR010512">
    <property type="entry name" value="DUF1091"/>
</dbReference>
<dbReference type="Pfam" id="PF06477">
    <property type="entry name" value="DUF1091"/>
    <property type="match status" value="1"/>
</dbReference>
<keyword evidence="4" id="KW-1185">Reference proteome</keyword>